<sequence>MNKNDILLTAINKFYDEDKNKTILLKILDKSSGISLRNLEWFITNYAKKNHTAYQTGDGKLFTVHCAYKSSLNGYSKQLFDPFCRSQKFAYTVPGTSHEIHTTLAQLNFIKWCIKNNIIDYINSHRDTLFSKQVT</sequence>
<reference evidence="1" key="1">
    <citation type="journal article" date="2020" name="Nature">
        <title>Giant virus diversity and host interactions through global metagenomics.</title>
        <authorList>
            <person name="Schulz F."/>
            <person name="Roux S."/>
            <person name="Paez-Espino D."/>
            <person name="Jungbluth S."/>
            <person name="Walsh D.A."/>
            <person name="Denef V.J."/>
            <person name="McMahon K.D."/>
            <person name="Konstantinidis K.T."/>
            <person name="Eloe-Fadrosh E.A."/>
            <person name="Kyrpides N.C."/>
            <person name="Woyke T."/>
        </authorList>
    </citation>
    <scope>NUCLEOTIDE SEQUENCE</scope>
    <source>
        <strain evidence="1">GVMAG-M-3300027206-1</strain>
    </source>
</reference>
<protein>
    <submittedName>
        <fullName evidence="1">Uncharacterized protein</fullName>
    </submittedName>
</protein>
<dbReference type="InterPro" id="IPR055621">
    <property type="entry name" value="DUF7197"/>
</dbReference>
<name>A0A6C0JGB4_9ZZZZ</name>
<organism evidence="1">
    <name type="scientific">viral metagenome</name>
    <dbReference type="NCBI Taxonomy" id="1070528"/>
    <lineage>
        <taxon>unclassified sequences</taxon>
        <taxon>metagenomes</taxon>
        <taxon>organismal metagenomes</taxon>
    </lineage>
</organism>
<dbReference type="EMBL" id="MN740383">
    <property type="protein sequence ID" value="QHU03487.1"/>
    <property type="molecule type" value="Genomic_DNA"/>
</dbReference>
<accession>A0A6C0JGB4</accession>
<evidence type="ECO:0000313" key="1">
    <source>
        <dbReference type="EMBL" id="QHU03487.1"/>
    </source>
</evidence>
<dbReference type="AlphaFoldDB" id="A0A6C0JGB4"/>
<proteinExistence type="predicted"/>
<dbReference type="Pfam" id="PF23827">
    <property type="entry name" value="DUF7197"/>
    <property type="match status" value="1"/>
</dbReference>